<name>A0AAD7RDN9_9TELE</name>
<accession>A0AAD7RDN9</accession>
<dbReference type="EMBL" id="JAINUG010000326">
    <property type="protein sequence ID" value="KAJ8378272.1"/>
    <property type="molecule type" value="Genomic_DNA"/>
</dbReference>
<evidence type="ECO:0000256" key="1">
    <source>
        <dbReference type="SAM" id="MobiDB-lite"/>
    </source>
</evidence>
<keyword evidence="3" id="KW-1185">Reference proteome</keyword>
<feature type="compositionally biased region" description="Polar residues" evidence="1">
    <location>
        <begin position="384"/>
        <end position="408"/>
    </location>
</feature>
<feature type="compositionally biased region" description="Low complexity" evidence="1">
    <location>
        <begin position="290"/>
        <end position="301"/>
    </location>
</feature>
<comment type="caution">
    <text evidence="2">The sequence shown here is derived from an EMBL/GenBank/DDBJ whole genome shotgun (WGS) entry which is preliminary data.</text>
</comment>
<feature type="compositionally biased region" description="Polar residues" evidence="1">
    <location>
        <begin position="134"/>
        <end position="143"/>
    </location>
</feature>
<feature type="compositionally biased region" description="Basic and acidic residues" evidence="1">
    <location>
        <begin position="364"/>
        <end position="383"/>
    </location>
</feature>
<feature type="region of interest" description="Disordered" evidence="1">
    <location>
        <begin position="1"/>
        <end position="121"/>
    </location>
</feature>
<feature type="compositionally biased region" description="Polar residues" evidence="1">
    <location>
        <begin position="110"/>
        <end position="119"/>
    </location>
</feature>
<feature type="compositionally biased region" description="Basic and acidic residues" evidence="1">
    <location>
        <begin position="422"/>
        <end position="448"/>
    </location>
</feature>
<protein>
    <submittedName>
        <fullName evidence="2">Uncharacterized protein</fullName>
    </submittedName>
</protein>
<evidence type="ECO:0000313" key="2">
    <source>
        <dbReference type="EMBL" id="KAJ8378272.1"/>
    </source>
</evidence>
<proteinExistence type="predicted"/>
<feature type="region of interest" description="Disordered" evidence="1">
    <location>
        <begin position="324"/>
        <end position="498"/>
    </location>
</feature>
<organism evidence="2 3">
    <name type="scientific">Aldrovandia affinis</name>
    <dbReference type="NCBI Taxonomy" id="143900"/>
    <lineage>
        <taxon>Eukaryota</taxon>
        <taxon>Metazoa</taxon>
        <taxon>Chordata</taxon>
        <taxon>Craniata</taxon>
        <taxon>Vertebrata</taxon>
        <taxon>Euteleostomi</taxon>
        <taxon>Actinopterygii</taxon>
        <taxon>Neopterygii</taxon>
        <taxon>Teleostei</taxon>
        <taxon>Notacanthiformes</taxon>
        <taxon>Halosauridae</taxon>
        <taxon>Aldrovandia</taxon>
    </lineage>
</organism>
<reference evidence="2" key="1">
    <citation type="journal article" date="2023" name="Science">
        <title>Genome structures resolve the early diversification of teleost fishes.</title>
        <authorList>
            <person name="Parey E."/>
            <person name="Louis A."/>
            <person name="Montfort J."/>
            <person name="Bouchez O."/>
            <person name="Roques C."/>
            <person name="Iampietro C."/>
            <person name="Lluch J."/>
            <person name="Castinel A."/>
            <person name="Donnadieu C."/>
            <person name="Desvignes T."/>
            <person name="Floi Bucao C."/>
            <person name="Jouanno E."/>
            <person name="Wen M."/>
            <person name="Mejri S."/>
            <person name="Dirks R."/>
            <person name="Jansen H."/>
            <person name="Henkel C."/>
            <person name="Chen W.J."/>
            <person name="Zahm M."/>
            <person name="Cabau C."/>
            <person name="Klopp C."/>
            <person name="Thompson A.W."/>
            <person name="Robinson-Rechavi M."/>
            <person name="Braasch I."/>
            <person name="Lecointre G."/>
            <person name="Bobe J."/>
            <person name="Postlethwait J.H."/>
            <person name="Berthelot C."/>
            <person name="Roest Crollius H."/>
            <person name="Guiguen Y."/>
        </authorList>
    </citation>
    <scope>NUCLEOTIDE SEQUENCE</scope>
    <source>
        <strain evidence="2">NC1722</strain>
    </source>
</reference>
<feature type="region of interest" description="Disordered" evidence="1">
    <location>
        <begin position="525"/>
        <end position="575"/>
    </location>
</feature>
<feature type="compositionally biased region" description="Polar residues" evidence="1">
    <location>
        <begin position="40"/>
        <end position="69"/>
    </location>
</feature>
<feature type="compositionally biased region" description="Basic and acidic residues" evidence="1">
    <location>
        <begin position="158"/>
        <end position="180"/>
    </location>
</feature>
<feature type="region of interest" description="Disordered" evidence="1">
    <location>
        <begin position="134"/>
        <end position="252"/>
    </location>
</feature>
<feature type="compositionally biased region" description="Polar residues" evidence="1">
    <location>
        <begin position="353"/>
        <end position="362"/>
    </location>
</feature>
<feature type="compositionally biased region" description="Basic and acidic residues" evidence="1">
    <location>
        <begin position="83"/>
        <end position="96"/>
    </location>
</feature>
<feature type="compositionally biased region" description="Polar residues" evidence="1">
    <location>
        <begin position="202"/>
        <end position="215"/>
    </location>
</feature>
<feature type="compositionally biased region" description="Basic and acidic residues" evidence="1">
    <location>
        <begin position="462"/>
        <end position="479"/>
    </location>
</feature>
<sequence>MPDVTEPGACGENTQGSCKEPTLPMVSQKNSVQVEPLWSNVDTGSIVPSSTCTSEELKPTQSDMPTPTNLKGGEISSRTFVLRADEEPSDAGRDVTKPGTDAGLEKMAEASNSSRSQAPHTECLIMEDIVLRTPQSKTETTLVPTKIAQTVAEGCPHTADKQSQRPDPPFHREEKGEEASSHPVAEMAGSSLSDQNKHDLGSNKNGVTVLSSSTFAHAPVDFPSRLPSNKDDYQQKQTASVQREGQPDSVTELACSSQNVNVYPEGEIKTLITSNAKVHGQCSGNNATGPAASSPEMSPPAKIEYHPRKDLILPMDTSHAVSLTGMGDMIDNPQPAVKLPDAKRKAAHVPSETGKNIIQENPQPEEKQDQRTELNRQDAETKLRPSSASVTEKEMASQSGQSSASVKDTVQDVPKTKPISELIKETIEMHEKSKHQDRAKSPETKPDGVEQGQSVKVAQMKKAFDTPKKSPEKALERKPTLKKGGISGRRQRHGPVYAAVKPRPVCTVEARDLGGVTVRILGDKGRGFQHGENIGVRGRARVNGTRYGKGHPARSSSCGRDESRRGGGAEADSDP</sequence>
<dbReference type="AlphaFoldDB" id="A0AAD7RDN9"/>
<feature type="region of interest" description="Disordered" evidence="1">
    <location>
        <begin position="282"/>
        <end position="302"/>
    </location>
</feature>
<dbReference type="Proteomes" id="UP001221898">
    <property type="component" value="Unassembled WGS sequence"/>
</dbReference>
<evidence type="ECO:0000313" key="3">
    <source>
        <dbReference type="Proteomes" id="UP001221898"/>
    </source>
</evidence>
<gene>
    <name evidence="2" type="ORF">AAFF_G00244760</name>
</gene>